<dbReference type="PANTHER" id="PTHR30483:SF6">
    <property type="entry name" value="PERIPLASMIC BINDING PROTEIN OF ABC TRANSPORTER FOR NATURAL AMINO ACIDS"/>
    <property type="match status" value="1"/>
</dbReference>
<comment type="similarity">
    <text evidence="1">Belongs to the leucine-binding protein family.</text>
</comment>
<dbReference type="InParanoid" id="A0A0J6WZW5"/>
<dbReference type="PANTHER" id="PTHR30483">
    <property type="entry name" value="LEUCINE-SPECIFIC-BINDING PROTEIN"/>
    <property type="match status" value="1"/>
</dbReference>
<evidence type="ECO:0000313" key="5">
    <source>
        <dbReference type="Proteomes" id="UP000036503"/>
    </source>
</evidence>
<name>A0A0J6WZW5_9FIRM</name>
<comment type="caution">
    <text evidence="4">The sequence shown here is derived from an EMBL/GenBank/DDBJ whole genome shotgun (WGS) entry which is preliminary data.</text>
</comment>
<dbReference type="InterPro" id="IPR028082">
    <property type="entry name" value="Peripla_BP_I"/>
</dbReference>
<keyword evidence="5" id="KW-1185">Reference proteome</keyword>
<dbReference type="AlphaFoldDB" id="A0A0J6WZW5"/>
<dbReference type="STRING" id="39029.BSR42_12135"/>
<dbReference type="Proteomes" id="UP000036503">
    <property type="component" value="Unassembled WGS sequence"/>
</dbReference>
<sequence>MGTFKRYVGGALAIIVCAAVIAGCGTVRQGDTVVIGVNLGLSGTGMSYGESTEQGIELAKDRINEQGGLLGKRVELVSVDNHGNAEDAAAAMRQLAMRRVTAIIGPNLTECAMAVIPDAQAVKIPVISPAGTHPDITVDAKSREVYKYMFRATFIDSYQGRAMADYAISHLRARTAAVIYHKNNVYSGGLAEFFKRGFLADSGTVPLFIGIENDDTDMTAALAEVRSVACDVIYAPFYDQWAMKFILQARKSGISQPILGPDGWNGVRMAREIDSSYLTNLFYTDHYANDTKEKLSEEFAEAYYGKYGEWPDSYAALGYDSLMMTAEAIKRSKSGDPRSVAVELGKTIDFEGVTGKISLDTNHDAIKNVFVLTFQKGKPVLLEKRPTGEL</sequence>
<keyword evidence="2" id="KW-0732">Signal</keyword>
<dbReference type="Pfam" id="PF13458">
    <property type="entry name" value="Peripla_BP_6"/>
    <property type="match status" value="1"/>
</dbReference>
<feature type="domain" description="Leucine-binding protein" evidence="3">
    <location>
        <begin position="32"/>
        <end position="377"/>
    </location>
</feature>
<dbReference type="InterPro" id="IPR028081">
    <property type="entry name" value="Leu-bd"/>
</dbReference>
<dbReference type="CDD" id="cd06347">
    <property type="entry name" value="PBP1_ABC_LivK_ligand_binding-like"/>
    <property type="match status" value="1"/>
</dbReference>
<dbReference type="InterPro" id="IPR051010">
    <property type="entry name" value="BCAA_transport"/>
</dbReference>
<dbReference type="PATRIC" id="fig|1122219.3.peg.257"/>
<dbReference type="SUPFAM" id="SSF53822">
    <property type="entry name" value="Periplasmic binding protein-like I"/>
    <property type="match status" value="1"/>
</dbReference>
<proteinExistence type="inferred from homology"/>
<evidence type="ECO:0000256" key="1">
    <source>
        <dbReference type="ARBA" id="ARBA00010062"/>
    </source>
</evidence>
<reference evidence="4 5" key="1">
    <citation type="submission" date="2015-06" db="EMBL/GenBank/DDBJ databases">
        <title>Draft genome sequence of beer spoilage bacterium Megasphaera cerevisiae type strain 20462.</title>
        <authorList>
            <person name="Kutumbaka K."/>
            <person name="Pasmowitz J."/>
            <person name="Mategko J."/>
            <person name="Reyes D."/>
            <person name="Friedrich A."/>
            <person name="Han S."/>
            <person name="Martens-Habbena W."/>
            <person name="Neal-McKinney J."/>
            <person name="Janagama H.K."/>
            <person name="Nadala C."/>
            <person name="Samadpour M."/>
        </authorList>
    </citation>
    <scope>NUCLEOTIDE SEQUENCE [LARGE SCALE GENOMIC DNA]</scope>
    <source>
        <strain evidence="4 5">DSM 20462</strain>
    </source>
</reference>
<gene>
    <name evidence="4" type="ORF">AB840_01135</name>
</gene>
<dbReference type="EMBL" id="LEKT01000002">
    <property type="protein sequence ID" value="KMO87813.1"/>
    <property type="molecule type" value="Genomic_DNA"/>
</dbReference>
<dbReference type="Gene3D" id="3.40.50.2300">
    <property type="match status" value="2"/>
</dbReference>
<organism evidence="4 5">
    <name type="scientific">Megasphaera cerevisiae DSM 20462</name>
    <dbReference type="NCBI Taxonomy" id="1122219"/>
    <lineage>
        <taxon>Bacteria</taxon>
        <taxon>Bacillati</taxon>
        <taxon>Bacillota</taxon>
        <taxon>Negativicutes</taxon>
        <taxon>Veillonellales</taxon>
        <taxon>Veillonellaceae</taxon>
        <taxon>Megasphaera</taxon>
    </lineage>
</organism>
<evidence type="ECO:0000313" key="4">
    <source>
        <dbReference type="EMBL" id="KMO87813.1"/>
    </source>
</evidence>
<evidence type="ECO:0000256" key="2">
    <source>
        <dbReference type="ARBA" id="ARBA00022729"/>
    </source>
</evidence>
<evidence type="ECO:0000259" key="3">
    <source>
        <dbReference type="Pfam" id="PF13458"/>
    </source>
</evidence>
<dbReference type="PROSITE" id="PS51257">
    <property type="entry name" value="PROKAR_LIPOPROTEIN"/>
    <property type="match status" value="1"/>
</dbReference>
<accession>A0A0J6WZW5</accession>
<protein>
    <submittedName>
        <fullName evidence="4">Amino acid/amide ABC transporter substrate-binding protein</fullName>
    </submittedName>
</protein>